<evidence type="ECO:0000313" key="3">
    <source>
        <dbReference type="Proteomes" id="UP001597441"/>
    </source>
</evidence>
<dbReference type="RefSeq" id="WP_388018935.1">
    <property type="nucleotide sequence ID" value="NZ_JBHUDT010000004.1"/>
</dbReference>
<proteinExistence type="predicted"/>
<feature type="domain" description="Alpha-L-glutamate ligase-related protein ATP-grasp" evidence="1">
    <location>
        <begin position="183"/>
        <end position="321"/>
    </location>
</feature>
<protein>
    <submittedName>
        <fullName evidence="2">Sugar-transfer associated ATP-grasp domain-containing protein</fullName>
    </submittedName>
</protein>
<gene>
    <name evidence="2" type="ORF">ACFSQS_11765</name>
</gene>
<evidence type="ECO:0000313" key="2">
    <source>
        <dbReference type="EMBL" id="MFD2535781.1"/>
    </source>
</evidence>
<accession>A0ABW5JU59</accession>
<dbReference type="InterPro" id="IPR039523">
    <property type="entry name" value="RimK-rel_E_lig_ATP-grasp"/>
</dbReference>
<dbReference type="Pfam" id="PF14397">
    <property type="entry name" value="ATPgrasp_ST"/>
    <property type="match status" value="1"/>
</dbReference>
<name>A0ABW5JU59_9FLAO</name>
<dbReference type="EMBL" id="JBHULK010000004">
    <property type="protein sequence ID" value="MFD2535781.1"/>
    <property type="molecule type" value="Genomic_DNA"/>
</dbReference>
<reference evidence="3" key="1">
    <citation type="journal article" date="2019" name="Int. J. Syst. Evol. Microbiol.">
        <title>The Global Catalogue of Microorganisms (GCM) 10K type strain sequencing project: providing services to taxonomists for standard genome sequencing and annotation.</title>
        <authorList>
            <consortium name="The Broad Institute Genomics Platform"/>
            <consortium name="The Broad Institute Genome Sequencing Center for Infectious Disease"/>
            <person name="Wu L."/>
            <person name="Ma J."/>
        </authorList>
    </citation>
    <scope>NUCLEOTIDE SEQUENCE [LARGE SCALE GENOMIC DNA]</scope>
    <source>
        <strain evidence="3">KCTC 42903</strain>
    </source>
</reference>
<keyword evidence="3" id="KW-1185">Reference proteome</keyword>
<dbReference type="Proteomes" id="UP001597441">
    <property type="component" value="Unassembled WGS sequence"/>
</dbReference>
<sequence>MIRTKAKKVVDKVLLRLYHSNHKKEATNFLKKIEAQKGKTNPKFIKLSNQYAADVFGWVGYSPWLYVYSAISGSFKEGWIPDNYYGKVVVPALKGQYGDLDDLNALQNKIFASKLFPDRAYYVNGLWTTADYAVIPQKKVAEFLFKTSPKIVYKTDNSLRGLGVHFFSKDNFEINKVMALGNGIAQQYIKQHAFFNEIVSGSVATIRLTTYIDEDGEVSLRSGFLRLGRTTDTHVKSLTHLRVPLNTETGEICKIGYDTNMHTIEKHPDSNYVFNKSIIPHFNKCIASVTNLHKLMPFSRTIGWDLIVDENTEVKIMEWNGGHNDIKFGEATQGPCYADLGWENLWKK</sequence>
<comment type="caution">
    <text evidence="2">The sequence shown here is derived from an EMBL/GenBank/DDBJ whole genome shotgun (WGS) entry which is preliminary data.</text>
</comment>
<evidence type="ECO:0000259" key="1">
    <source>
        <dbReference type="Pfam" id="PF14397"/>
    </source>
</evidence>
<organism evidence="2 3">
    <name type="scientific">Gelatiniphilus marinus</name>
    <dbReference type="NCBI Taxonomy" id="1759464"/>
    <lineage>
        <taxon>Bacteria</taxon>
        <taxon>Pseudomonadati</taxon>
        <taxon>Bacteroidota</taxon>
        <taxon>Flavobacteriia</taxon>
        <taxon>Flavobacteriales</taxon>
        <taxon>Flavobacteriaceae</taxon>
        <taxon>Gelatiniphilus</taxon>
    </lineage>
</organism>